<feature type="domain" description="ABC transporter" evidence="12">
    <location>
        <begin position="547"/>
        <end position="776"/>
    </location>
</feature>
<feature type="coiled-coil region" evidence="10">
    <location>
        <begin position="503"/>
        <end position="533"/>
    </location>
</feature>
<evidence type="ECO:0000256" key="5">
    <source>
        <dbReference type="ARBA" id="ARBA00022737"/>
    </source>
</evidence>
<dbReference type="PROSITE" id="PS00211">
    <property type="entry name" value="ABC_TRANSPORTER_1"/>
    <property type="match status" value="1"/>
</dbReference>
<dbReference type="InterPro" id="IPR013525">
    <property type="entry name" value="ABC2_TM"/>
</dbReference>
<dbReference type="CDD" id="cd03263">
    <property type="entry name" value="ABC_subfamily_A"/>
    <property type="match status" value="1"/>
</dbReference>
<dbReference type="SUPFAM" id="SSF52540">
    <property type="entry name" value="P-loop containing nucleoside triphosphate hydrolases"/>
    <property type="match status" value="1"/>
</dbReference>
<feature type="transmembrane region" description="Helical" evidence="11">
    <location>
        <begin position="342"/>
        <end position="364"/>
    </location>
</feature>
<dbReference type="InterPro" id="IPR026082">
    <property type="entry name" value="ABCA"/>
</dbReference>
<keyword evidence="8 11" id="KW-1133">Transmembrane helix</keyword>
<feature type="transmembrane region" description="Helical" evidence="11">
    <location>
        <begin position="370"/>
        <end position="387"/>
    </location>
</feature>
<dbReference type="InterPro" id="IPR027417">
    <property type="entry name" value="P-loop_NTPase"/>
</dbReference>
<reference evidence="13 14" key="1">
    <citation type="submission" date="2020-08" db="EMBL/GenBank/DDBJ databases">
        <authorList>
            <person name="Newling K."/>
            <person name="Davey J."/>
            <person name="Forrester S."/>
        </authorList>
    </citation>
    <scope>NUCLEOTIDE SEQUENCE [LARGE SCALE GENOMIC DNA]</scope>
    <source>
        <strain evidence="14">Crithidia deanei Carvalho (ATCC PRA-265)</strain>
    </source>
</reference>
<organism evidence="13 14">
    <name type="scientific">Angomonas deanei</name>
    <dbReference type="NCBI Taxonomy" id="59799"/>
    <lineage>
        <taxon>Eukaryota</taxon>
        <taxon>Discoba</taxon>
        <taxon>Euglenozoa</taxon>
        <taxon>Kinetoplastea</taxon>
        <taxon>Metakinetoplastina</taxon>
        <taxon>Trypanosomatida</taxon>
        <taxon>Trypanosomatidae</taxon>
        <taxon>Strigomonadinae</taxon>
        <taxon>Angomonas</taxon>
    </lineage>
</organism>
<dbReference type="PROSITE" id="PS50893">
    <property type="entry name" value="ABC_TRANSPORTER_2"/>
    <property type="match status" value="1"/>
</dbReference>
<dbReference type="AlphaFoldDB" id="A0A7G2C3T3"/>
<sequence length="876" mass="96839">MDSASLRSAVDEVNAAQGTAIGEVKQQEEEEESVFYDNSNGFVVFWRHFRALMLKRLHFAKRDFKLLLFQVIIPVGFLLLSLLVNLVQGIKQPALVLDMSMYDDPVSEVPFTYGFDAAGFPPYSPTIKNAFAVSASVPDEAFGRRYAARYIPATSYIPTTEANSSVAISNALVDELTDYPLQRYIALSPSQAVTRSSLTMGGSVLMHNMSFPHAAPQALNALWNLASFQIFGPGSPIPIAKNRPMYFGEFEKDLYDSSKQVLLGIFAIIPFLFIPCNQIAYIVREKETGARHMQWLSGASTVAYWSSCFVFDLACYVVTIILSYIVFIIFDRTEFTNEYTLGPSLVLFLTYGLSSITSGYLLSFVFEKPFAAQTAVLLLNFVGGFLWPTVGEMLKDNALNVVKGLNAVFRLVPAVCFGESMYVLSGNQLALMMMPDLEHSNLYVLLKFAWNERQQKYAYTGGIGTGLIYMYCIFIGCAIALFILEFFGLKRIIALFTRFCTSSKDKEEKKEDAEEAEREVNEEAAKTVLMEEERVCHAETGPGEDKIAVQHLRKRYFGTDSAAVKDLSLGVHEGEILSLLGLNGAGKTTTVSILAGETVRTSGHAYVNHVPAGSQASRSFVGYCPQYDPVIDRLSPAEHLYLYARIRGMREKYIKAEVEMLLTEMGLQPHRSQAAISLSGGNKRRLTLAISLVGRTTSILLDEPTAGMDALARAQTCAMVKQLTHEKSVILTTHLLDEVEALSDRVAFLAGGKLQCIGTSTELKGMYSTETDFTLEIVLEEGVDLIHDENKDEVVAKVVTFMRSEITKDGTGDPEKPYFCDLRETHIRSVRLTVRGDIGKITDAFAALRSGSVEGLPPVVYASVNQATLEDILLSN</sequence>
<dbReference type="GO" id="GO:0005319">
    <property type="term" value="F:lipid transporter activity"/>
    <property type="evidence" value="ECO:0007669"/>
    <property type="project" value="TreeGrafter"/>
</dbReference>
<dbReference type="GO" id="GO:0016887">
    <property type="term" value="F:ATP hydrolysis activity"/>
    <property type="evidence" value="ECO:0007669"/>
    <property type="project" value="InterPro"/>
</dbReference>
<dbReference type="PANTHER" id="PTHR19229">
    <property type="entry name" value="ATP-BINDING CASSETTE TRANSPORTER SUBFAMILY A ABCA"/>
    <property type="match status" value="1"/>
</dbReference>
<keyword evidence="10" id="KW-0175">Coiled coil</keyword>
<dbReference type="Pfam" id="PF12698">
    <property type="entry name" value="ABC2_membrane_3"/>
    <property type="match status" value="1"/>
</dbReference>
<dbReference type="Proteomes" id="UP000515908">
    <property type="component" value="Chromosome 01"/>
</dbReference>
<proteinExistence type="inferred from homology"/>
<accession>A0A7G2C3T3</accession>
<protein>
    <submittedName>
        <fullName evidence="13">ABC-2 family transporter protein/ABC transporter, putative</fullName>
    </submittedName>
</protein>
<feature type="transmembrane region" description="Helical" evidence="11">
    <location>
        <begin position="261"/>
        <end position="283"/>
    </location>
</feature>
<evidence type="ECO:0000256" key="11">
    <source>
        <dbReference type="SAM" id="Phobius"/>
    </source>
</evidence>
<dbReference type="PANTHER" id="PTHR19229:SF36">
    <property type="entry name" value="ATP-BINDING CASSETTE SUB-FAMILY A MEMBER 2"/>
    <property type="match status" value="1"/>
</dbReference>
<feature type="transmembrane region" description="Helical" evidence="11">
    <location>
        <begin position="67"/>
        <end position="87"/>
    </location>
</feature>
<keyword evidence="6" id="KW-0547">Nucleotide-binding</keyword>
<dbReference type="InterPro" id="IPR003593">
    <property type="entry name" value="AAA+_ATPase"/>
</dbReference>
<dbReference type="GO" id="GO:0005524">
    <property type="term" value="F:ATP binding"/>
    <property type="evidence" value="ECO:0007669"/>
    <property type="project" value="UniProtKB-KW"/>
</dbReference>
<evidence type="ECO:0000256" key="2">
    <source>
        <dbReference type="ARBA" id="ARBA00008869"/>
    </source>
</evidence>
<dbReference type="SMART" id="SM00382">
    <property type="entry name" value="AAA"/>
    <property type="match status" value="1"/>
</dbReference>
<evidence type="ECO:0000313" key="14">
    <source>
        <dbReference type="Proteomes" id="UP000515908"/>
    </source>
</evidence>
<evidence type="ECO:0000256" key="7">
    <source>
        <dbReference type="ARBA" id="ARBA00022840"/>
    </source>
</evidence>
<evidence type="ECO:0000256" key="8">
    <source>
        <dbReference type="ARBA" id="ARBA00022989"/>
    </source>
</evidence>
<keyword evidence="9 11" id="KW-0472">Membrane</keyword>
<dbReference type="InterPro" id="IPR003439">
    <property type="entry name" value="ABC_transporter-like_ATP-bd"/>
</dbReference>
<feature type="transmembrane region" description="Helical" evidence="11">
    <location>
        <begin position="303"/>
        <end position="330"/>
    </location>
</feature>
<keyword evidence="4 11" id="KW-0812">Transmembrane</keyword>
<keyword evidence="5" id="KW-0677">Repeat</keyword>
<name>A0A7G2C3T3_9TRYP</name>
<dbReference type="Pfam" id="PF00005">
    <property type="entry name" value="ABC_tran"/>
    <property type="match status" value="1"/>
</dbReference>
<dbReference type="InterPro" id="IPR017871">
    <property type="entry name" value="ABC_transporter-like_CS"/>
</dbReference>
<dbReference type="GO" id="GO:0140359">
    <property type="term" value="F:ABC-type transporter activity"/>
    <property type="evidence" value="ECO:0007669"/>
    <property type="project" value="InterPro"/>
</dbReference>
<keyword evidence="7" id="KW-0067">ATP-binding</keyword>
<keyword evidence="3" id="KW-0813">Transport</keyword>
<dbReference type="FunFam" id="3.40.50.300:FF:001253">
    <property type="entry name" value="ATP-binding cassette protein subfamily A, member 10"/>
    <property type="match status" value="1"/>
</dbReference>
<evidence type="ECO:0000256" key="4">
    <source>
        <dbReference type="ARBA" id="ARBA00022692"/>
    </source>
</evidence>
<dbReference type="Gene3D" id="3.40.50.300">
    <property type="entry name" value="P-loop containing nucleotide triphosphate hydrolases"/>
    <property type="match status" value="1"/>
</dbReference>
<evidence type="ECO:0000256" key="9">
    <source>
        <dbReference type="ARBA" id="ARBA00023136"/>
    </source>
</evidence>
<dbReference type="GO" id="GO:0016020">
    <property type="term" value="C:membrane"/>
    <property type="evidence" value="ECO:0007669"/>
    <property type="project" value="UniProtKB-SubCell"/>
</dbReference>
<evidence type="ECO:0000256" key="10">
    <source>
        <dbReference type="SAM" id="Coils"/>
    </source>
</evidence>
<comment type="similarity">
    <text evidence="2">Belongs to the ABC transporter superfamily. ABCA family.</text>
</comment>
<dbReference type="VEuPathDB" id="TriTrypDB:ADEAN_000082400"/>
<evidence type="ECO:0000256" key="1">
    <source>
        <dbReference type="ARBA" id="ARBA00004141"/>
    </source>
</evidence>
<evidence type="ECO:0000256" key="3">
    <source>
        <dbReference type="ARBA" id="ARBA00022448"/>
    </source>
</evidence>
<feature type="transmembrane region" description="Helical" evidence="11">
    <location>
        <begin position="468"/>
        <end position="489"/>
    </location>
</feature>
<keyword evidence="14" id="KW-1185">Reference proteome</keyword>
<evidence type="ECO:0000256" key="6">
    <source>
        <dbReference type="ARBA" id="ARBA00022741"/>
    </source>
</evidence>
<gene>
    <name evidence="13" type="ORF">ADEAN_000082400</name>
</gene>
<evidence type="ECO:0000259" key="12">
    <source>
        <dbReference type="PROSITE" id="PS50893"/>
    </source>
</evidence>
<dbReference type="EMBL" id="LR877145">
    <property type="protein sequence ID" value="CAD2213383.1"/>
    <property type="molecule type" value="Genomic_DNA"/>
</dbReference>
<comment type="subcellular location">
    <subcellularLocation>
        <location evidence="1">Membrane</location>
        <topology evidence="1">Multi-pass membrane protein</topology>
    </subcellularLocation>
</comment>
<evidence type="ECO:0000313" key="13">
    <source>
        <dbReference type="EMBL" id="CAD2213383.1"/>
    </source>
</evidence>